<dbReference type="AlphaFoldDB" id="S7W6X2"/>
<evidence type="ECO:0000313" key="2">
    <source>
        <dbReference type="EMBL" id="EPR78570.1"/>
    </source>
</evidence>
<keyword evidence="3" id="KW-1185">Reference proteome</keyword>
<feature type="transmembrane region" description="Helical" evidence="1">
    <location>
        <begin position="84"/>
        <end position="102"/>
    </location>
</feature>
<dbReference type="VEuPathDB" id="MicrosporidiaDB:SLOPH_1745"/>
<evidence type="ECO:0000256" key="1">
    <source>
        <dbReference type="SAM" id="Phobius"/>
    </source>
</evidence>
<keyword evidence="1" id="KW-0812">Transmembrane</keyword>
<dbReference type="HOGENOM" id="CLU_1887116_0_0_1"/>
<evidence type="ECO:0000313" key="3">
    <source>
        <dbReference type="Proteomes" id="UP000014978"/>
    </source>
</evidence>
<proteinExistence type="predicted"/>
<protein>
    <submittedName>
        <fullName evidence="2">Uncharacterized protein</fullName>
    </submittedName>
</protein>
<comment type="caution">
    <text evidence="2">The sequence shown here is derived from an EMBL/GenBank/DDBJ whole genome shotgun (WGS) entry which is preliminary data.</text>
</comment>
<name>S7W6X2_SPRLO</name>
<organism evidence="2 3">
    <name type="scientific">Spraguea lophii (strain 42_110)</name>
    <name type="common">Microsporidian parasite</name>
    <dbReference type="NCBI Taxonomy" id="1358809"/>
    <lineage>
        <taxon>Eukaryota</taxon>
        <taxon>Fungi</taxon>
        <taxon>Fungi incertae sedis</taxon>
        <taxon>Microsporidia</taxon>
        <taxon>Spragueidae</taxon>
        <taxon>Spraguea</taxon>
    </lineage>
</organism>
<gene>
    <name evidence="2" type="ORF">SLOPH_1745</name>
</gene>
<dbReference type="OrthoDB" id="276296at2759"/>
<feature type="transmembrane region" description="Helical" evidence="1">
    <location>
        <begin position="45"/>
        <end position="63"/>
    </location>
</feature>
<dbReference type="InterPro" id="IPR008506">
    <property type="entry name" value="SND2/TMEM208"/>
</dbReference>
<dbReference type="Proteomes" id="UP000014978">
    <property type="component" value="Unassembled WGS sequence"/>
</dbReference>
<keyword evidence="1" id="KW-1133">Transmembrane helix</keyword>
<keyword evidence="1" id="KW-0472">Membrane</keyword>
<sequence length="135" mass="16165">MSNDAMKKQYLYNKEKLDILKNSSLFSNVTAILIMYFKHRGLKGYMINSAIEFIMISFIFWIARPKFENRVLLDPGLKLEGSFFRIYFDWLYIHWFVKIFAIISQRGYYLYVLTIVSIVYEIKKVKERMGGMKVD</sequence>
<reference evidence="3" key="1">
    <citation type="journal article" date="2013" name="PLoS Genet.">
        <title>The genome of Spraguea lophii and the basis of host-microsporidian interactions.</title>
        <authorList>
            <person name="Campbell S.E."/>
            <person name="Williams T.A."/>
            <person name="Yousuf A."/>
            <person name="Soanes D.M."/>
            <person name="Paszkiewicz K.H."/>
            <person name="Williams B.A.P."/>
        </authorList>
    </citation>
    <scope>NUCLEOTIDE SEQUENCE [LARGE SCALE GENOMIC DNA]</scope>
    <source>
        <strain evidence="3">42_110</strain>
    </source>
</reference>
<dbReference type="Pfam" id="PF05620">
    <property type="entry name" value="TMEM208_SND2"/>
    <property type="match status" value="1"/>
</dbReference>
<dbReference type="InParanoid" id="S7W6X2"/>
<accession>S7W6X2</accession>
<dbReference type="EMBL" id="ATCN01000701">
    <property type="protein sequence ID" value="EPR78570.1"/>
    <property type="molecule type" value="Genomic_DNA"/>
</dbReference>